<evidence type="ECO:0000313" key="1">
    <source>
        <dbReference type="EMBL" id="CAB3262165.1"/>
    </source>
</evidence>
<proteinExistence type="evidence at transcript level"/>
<accession>A0A6F9DGU0</accession>
<reference evidence="1" key="1">
    <citation type="submission" date="2020-04" db="EMBL/GenBank/DDBJ databases">
        <authorList>
            <person name="Neveu A P."/>
        </authorList>
    </citation>
    <scope>NUCLEOTIDE SEQUENCE</scope>
    <source>
        <tissue evidence="1">Whole embryo</tissue>
    </source>
</reference>
<protein>
    <submittedName>
        <fullName evidence="1">Uncharacterized protein LOC100178133</fullName>
    </submittedName>
</protein>
<organism evidence="1">
    <name type="scientific">Phallusia mammillata</name>
    <dbReference type="NCBI Taxonomy" id="59560"/>
    <lineage>
        <taxon>Eukaryota</taxon>
        <taxon>Metazoa</taxon>
        <taxon>Chordata</taxon>
        <taxon>Tunicata</taxon>
        <taxon>Ascidiacea</taxon>
        <taxon>Phlebobranchia</taxon>
        <taxon>Ascidiidae</taxon>
        <taxon>Phallusia</taxon>
    </lineage>
</organism>
<dbReference type="EMBL" id="LR786559">
    <property type="protein sequence ID" value="CAB3262165.1"/>
    <property type="molecule type" value="mRNA"/>
</dbReference>
<sequence length="203" mass="23194">MAPYEQNEDGLKIKFRINLPPVLQTTPNHIFHNQPVSRYVQEHYSNEPLELKPVPSSYYITLPQKGRSECTLSVTEPVLKSHQGKLYVNPPFSKSNPKHIELYLDNPVILSNPKHIALYQTVPKLQSDPSRTKIYNEKQPVFVSQTPKITLDQSRPEIANKTGSYLKQNIPRMANKTLSTLQKNLPVISQKIAMVLEKSQPEI</sequence>
<gene>
    <name evidence="1" type="primary">LOC100178133-001</name>
</gene>
<name>A0A6F9DGU0_9ASCI</name>
<dbReference type="AlphaFoldDB" id="A0A6F9DGU0"/>